<gene>
    <name evidence="3" type="ORF">GTA08_BOTSDO03969</name>
</gene>
<feature type="region of interest" description="Disordered" evidence="1">
    <location>
        <begin position="1"/>
        <end position="38"/>
    </location>
</feature>
<reference evidence="3" key="1">
    <citation type="submission" date="2020-04" db="EMBL/GenBank/DDBJ databases">
        <title>Genome Assembly and Annotation of Botryosphaeria dothidea sdau 11-99, a Latent Pathogen of Apple Fruit Ring Rot in China.</title>
        <authorList>
            <person name="Yu C."/>
            <person name="Diao Y."/>
            <person name="Lu Q."/>
            <person name="Zhao J."/>
            <person name="Cui S."/>
            <person name="Peng C."/>
            <person name="He B."/>
            <person name="Liu H."/>
        </authorList>
    </citation>
    <scope>NUCLEOTIDE SEQUENCE [LARGE SCALE GENOMIC DNA]</scope>
    <source>
        <strain evidence="3">Sdau11-99</strain>
    </source>
</reference>
<sequence>MANPRHGGGYDPNHDIAMTEANNYPQRHGGGYDPNARSFQQNPGIYHAPAQHQAPMEQKYPEADVSAVIHPPNYSRVPKGWVNALNPRSRFRWKKPHFYQEPAWKYDPASSFRHRDCMTRVQQGAEDDRYLSPFDGHIAKLLVQCTDEIYDNQGNSTYRRTYIRNVSTKMLRLANWPTNHFDWVKGEYKEHGTGWLIAKWIPACLALTVMILFYDDGAQERNGGNYDVFAYRYHGYAKVARNVLEYPTNSDKRNASANTINKDGNAIMERILSPRYLCILENPSDRTRNHGITIQRVDSEGKNNWTGNYLFVAYTAEQFSDKSEEDMKTLHHIAETATRAAGKAAYWIGCSCMPEDDELEEDVFRISDVIRGAAALCIAVGPSSGTKEMTTWDMLRQWGQRLWTFPEVLLSPNKDHILVYTRGQLDKPLKVSKKQFASSIWDDARVARQLVDHYEGNLALSRIELNTIALQCLQSRDTHEHLPGDHSYALMGLLRVRPQVDPTDSAFQAFARLSLANDSDMLLERLICTLPKTQDQPWWSMDDAWNSSLWDIYPQCQIAGICDDDSVIIDGALGASIRWKSFAPVKDLRRTSWKRFFAQLVMHSSGILFMISIVLFIFKVVAVGAVFFLLSAPFIIAAPYLLRVMYSGKFWYSQPWFFGFEGYLDIETIESQIFGARLGRLEWSAYGSPLARHHKNEFGECIGDDPTTDPVVADIAERAKYASPNEQRIFTLIDTRSMEVILFQAVRPPVGVLICGSEGGMQRAVGVSYDWTTATCFRETVFRFDSTVHDKMDRVPRTKLGLKRPLTRAKYVGEM</sequence>
<evidence type="ECO:0000313" key="4">
    <source>
        <dbReference type="Proteomes" id="UP000572817"/>
    </source>
</evidence>
<feature type="transmembrane region" description="Helical" evidence="2">
    <location>
        <begin position="596"/>
        <end position="618"/>
    </location>
</feature>
<keyword evidence="2" id="KW-0472">Membrane</keyword>
<dbReference type="Proteomes" id="UP000572817">
    <property type="component" value="Unassembled WGS sequence"/>
</dbReference>
<name>A0A8H4NAY1_9PEZI</name>
<keyword evidence="2" id="KW-1133">Transmembrane helix</keyword>
<accession>A0A8H4NAY1</accession>
<dbReference type="OrthoDB" id="2624308at2759"/>
<keyword evidence="2" id="KW-0812">Transmembrane</keyword>
<organism evidence="3 4">
    <name type="scientific">Botryosphaeria dothidea</name>
    <dbReference type="NCBI Taxonomy" id="55169"/>
    <lineage>
        <taxon>Eukaryota</taxon>
        <taxon>Fungi</taxon>
        <taxon>Dikarya</taxon>
        <taxon>Ascomycota</taxon>
        <taxon>Pezizomycotina</taxon>
        <taxon>Dothideomycetes</taxon>
        <taxon>Dothideomycetes incertae sedis</taxon>
        <taxon>Botryosphaeriales</taxon>
        <taxon>Botryosphaeriaceae</taxon>
        <taxon>Botryosphaeria</taxon>
    </lineage>
</organism>
<dbReference type="EMBL" id="WWBZ02000022">
    <property type="protein sequence ID" value="KAF4308757.1"/>
    <property type="molecule type" value="Genomic_DNA"/>
</dbReference>
<feature type="compositionally biased region" description="Gly residues" evidence="1">
    <location>
        <begin position="1"/>
        <end position="10"/>
    </location>
</feature>
<evidence type="ECO:0000256" key="2">
    <source>
        <dbReference type="SAM" id="Phobius"/>
    </source>
</evidence>
<feature type="transmembrane region" description="Helical" evidence="2">
    <location>
        <begin position="624"/>
        <end position="642"/>
    </location>
</feature>
<protein>
    <recommendedName>
        <fullName evidence="5">3-hydroxyisobutyrate dehydrogenase protein</fullName>
    </recommendedName>
</protein>
<keyword evidence="4" id="KW-1185">Reference proteome</keyword>
<evidence type="ECO:0008006" key="5">
    <source>
        <dbReference type="Google" id="ProtNLM"/>
    </source>
</evidence>
<dbReference type="AlphaFoldDB" id="A0A8H4NAY1"/>
<comment type="caution">
    <text evidence="3">The sequence shown here is derived from an EMBL/GenBank/DDBJ whole genome shotgun (WGS) entry which is preliminary data.</text>
</comment>
<proteinExistence type="predicted"/>
<evidence type="ECO:0000256" key="1">
    <source>
        <dbReference type="SAM" id="MobiDB-lite"/>
    </source>
</evidence>
<evidence type="ECO:0000313" key="3">
    <source>
        <dbReference type="EMBL" id="KAF4308757.1"/>
    </source>
</evidence>